<name>A0A0F9BMP2_9ZZZZ</name>
<keyword evidence="1" id="KW-0812">Transmembrane</keyword>
<organism evidence="2">
    <name type="scientific">marine sediment metagenome</name>
    <dbReference type="NCBI Taxonomy" id="412755"/>
    <lineage>
        <taxon>unclassified sequences</taxon>
        <taxon>metagenomes</taxon>
        <taxon>ecological metagenomes</taxon>
    </lineage>
</organism>
<accession>A0A0F9BMP2</accession>
<keyword evidence="1" id="KW-0472">Membrane</keyword>
<proteinExistence type="predicted"/>
<gene>
    <name evidence="2" type="ORF">LCGC14_2428750</name>
</gene>
<feature type="transmembrane region" description="Helical" evidence="1">
    <location>
        <begin position="20"/>
        <end position="42"/>
    </location>
</feature>
<protein>
    <submittedName>
        <fullName evidence="2">Uncharacterized protein</fullName>
    </submittedName>
</protein>
<evidence type="ECO:0000256" key="1">
    <source>
        <dbReference type="SAM" id="Phobius"/>
    </source>
</evidence>
<dbReference type="AlphaFoldDB" id="A0A0F9BMP2"/>
<dbReference type="EMBL" id="LAZR01037099">
    <property type="protein sequence ID" value="KKL23105.1"/>
    <property type="molecule type" value="Genomic_DNA"/>
</dbReference>
<reference evidence="2" key="1">
    <citation type="journal article" date="2015" name="Nature">
        <title>Complex archaea that bridge the gap between prokaryotes and eukaryotes.</title>
        <authorList>
            <person name="Spang A."/>
            <person name="Saw J.H."/>
            <person name="Jorgensen S.L."/>
            <person name="Zaremba-Niedzwiedzka K."/>
            <person name="Martijn J."/>
            <person name="Lind A.E."/>
            <person name="van Eijk R."/>
            <person name="Schleper C."/>
            <person name="Guy L."/>
            <person name="Ettema T.J."/>
        </authorList>
    </citation>
    <scope>NUCLEOTIDE SEQUENCE</scope>
</reference>
<evidence type="ECO:0000313" key="2">
    <source>
        <dbReference type="EMBL" id="KKL23105.1"/>
    </source>
</evidence>
<comment type="caution">
    <text evidence="2">The sequence shown here is derived from an EMBL/GenBank/DDBJ whole genome shotgun (WGS) entry which is preliminary data.</text>
</comment>
<keyword evidence="1" id="KW-1133">Transmembrane helix</keyword>
<feature type="transmembrane region" description="Helical" evidence="1">
    <location>
        <begin position="49"/>
        <end position="72"/>
    </location>
</feature>
<sequence length="187" mass="20949">MFRNVDEARRFYASPSVVWFIPTIVALTAGILVGALIGLVAWRMGMSPLFSFLITAVVVSLIVWGFVTSWIFGKIELGPYKTTTIRIEWEENEGRTLKFLELDTATPEQFFDVCKMVVDGGTLSIGNLQPCFRNRESVQAFQRELITKNLAMWNNMDEPKQGMSLTSKGQAVFNGIAHYPTDEVSGV</sequence>